<feature type="compositionally biased region" description="Pro residues" evidence="1">
    <location>
        <begin position="96"/>
        <end position="105"/>
    </location>
</feature>
<reference evidence="3" key="1">
    <citation type="journal article" date="2019" name="Int. J. Syst. Evol. Microbiol.">
        <title>The Global Catalogue of Microorganisms (GCM) 10K type strain sequencing project: providing services to taxonomists for standard genome sequencing and annotation.</title>
        <authorList>
            <consortium name="The Broad Institute Genomics Platform"/>
            <consortium name="The Broad Institute Genome Sequencing Center for Infectious Disease"/>
            <person name="Wu L."/>
            <person name="Ma J."/>
        </authorList>
    </citation>
    <scope>NUCLEOTIDE SEQUENCE [LARGE SCALE GENOMIC DNA]</scope>
    <source>
        <strain evidence="3">JCM 17810</strain>
    </source>
</reference>
<dbReference type="Proteomes" id="UP001500622">
    <property type="component" value="Unassembled WGS sequence"/>
</dbReference>
<dbReference type="RefSeq" id="WP_345215524.1">
    <property type="nucleotide sequence ID" value="NZ_BAABGN010000005.1"/>
</dbReference>
<protein>
    <submittedName>
        <fullName evidence="2">Uncharacterized protein</fullName>
    </submittedName>
</protein>
<proteinExistence type="predicted"/>
<feature type="region of interest" description="Disordered" evidence="1">
    <location>
        <begin position="74"/>
        <end position="105"/>
    </location>
</feature>
<feature type="region of interest" description="Disordered" evidence="1">
    <location>
        <begin position="1"/>
        <end position="26"/>
    </location>
</feature>
<organism evidence="2 3">
    <name type="scientific">Georgenia halophila</name>
    <dbReference type="NCBI Taxonomy" id="620889"/>
    <lineage>
        <taxon>Bacteria</taxon>
        <taxon>Bacillati</taxon>
        <taxon>Actinomycetota</taxon>
        <taxon>Actinomycetes</taxon>
        <taxon>Micrococcales</taxon>
        <taxon>Bogoriellaceae</taxon>
        <taxon>Georgenia</taxon>
    </lineage>
</organism>
<keyword evidence="3" id="KW-1185">Reference proteome</keyword>
<dbReference type="EMBL" id="BAABGN010000005">
    <property type="protein sequence ID" value="GAA4421236.1"/>
    <property type="molecule type" value="Genomic_DNA"/>
</dbReference>
<name>A0ABP8L2D8_9MICO</name>
<comment type="caution">
    <text evidence="2">The sequence shown here is derived from an EMBL/GenBank/DDBJ whole genome shotgun (WGS) entry which is preliminary data.</text>
</comment>
<accession>A0ABP8L2D8</accession>
<sequence length="105" mass="11347">MDLADGLSRLNRNEGVGNATVSHSMGDLNALPTVEDREKAAGLVERAGMVVLGALPSREIPLLNTAVQLSRAEQELLQQWHDPPSWDTKRGRHSEPPPGPGEVPH</sequence>
<evidence type="ECO:0000256" key="1">
    <source>
        <dbReference type="SAM" id="MobiDB-lite"/>
    </source>
</evidence>
<evidence type="ECO:0000313" key="2">
    <source>
        <dbReference type="EMBL" id="GAA4421236.1"/>
    </source>
</evidence>
<evidence type="ECO:0000313" key="3">
    <source>
        <dbReference type="Proteomes" id="UP001500622"/>
    </source>
</evidence>
<gene>
    <name evidence="2" type="ORF">GCM10023169_13890</name>
</gene>